<dbReference type="InterPro" id="IPR013783">
    <property type="entry name" value="Ig-like_fold"/>
</dbReference>
<dbReference type="RefSeq" id="WP_116775710.1">
    <property type="nucleotide sequence ID" value="NZ_QDKG01000003.1"/>
</dbReference>
<dbReference type="PANTHER" id="PTHR43651:SF11">
    <property type="entry name" value="MALTO-OLIGOSYLTREHALOSE TREHALOHYDROLASE"/>
    <property type="match status" value="1"/>
</dbReference>
<feature type="site" description="Transition state stabilizer" evidence="17">
    <location>
        <position position="392"/>
    </location>
</feature>
<dbReference type="InterPro" id="IPR012768">
    <property type="entry name" value="Trehalose_TreZ"/>
</dbReference>
<sequence>MNTPNRHQIGVRPTADGTHISVWAPEAEAVQCQVEDQETLITLDRKEYGYWETKTNALKAGDQYQFVLDGEAYPDPASYYQPDGVHGASQVVDLSFNWTDGEYKVPAMKDLIIYELHIGTFTNTHDFQGTIDKLPYLKKLGINAIEIMPIAQFPGERNWGYDGVFPFAVQDSYGGPKGFQQLVDAAHAQDIAIVLDVVYNHFGPEGNYAPNYGPYFTDKYGTPWGSAINFDDAYSHGVRDFVLANVRMWFADYHVDALRIDAAHALKDWSASHILQDIRKETNAWIEEQERDHYLIVECDLNDKRYLESLEKNGFAMDGQWVDEFHHALRVAAGGKPEGYYSDFHGVADLAKSLQHGYVYTGQYSEHRQKFFGTDTIGITGDHFVVFSQNHDQTGNRMLGERSSMLFSADMQRLMALTVMASPFVPMLFMGEEWSASTPFQYFVHHSDEELIEAVRKGRKEEFKSFQSDAEAPDPQSETTFADCVLKWHEVDSGVHQQMLAYYEALISFRKANSILRQVDRSLVTVQYDESKSVIVLSYAFEDQLMVGLLNFSSAAQTVSLDSAYSWERIWDTSDPAWGGTGPTADLFNGEITIPAATGVFFQQL</sequence>
<evidence type="ECO:0000256" key="15">
    <source>
        <dbReference type="PIRSR" id="PIRSR006337-1"/>
    </source>
</evidence>
<dbReference type="SMART" id="SM00642">
    <property type="entry name" value="Aamy"/>
    <property type="match status" value="1"/>
</dbReference>
<dbReference type="InterPro" id="IPR006047">
    <property type="entry name" value="GH13_cat_dom"/>
</dbReference>
<gene>
    <name evidence="19" type="primary">treZ</name>
    <name evidence="19" type="ORF">DC487_09325</name>
</gene>
<evidence type="ECO:0000256" key="3">
    <source>
        <dbReference type="ARBA" id="ARBA00008061"/>
    </source>
</evidence>
<evidence type="ECO:0000256" key="17">
    <source>
        <dbReference type="PIRSR" id="PIRSR006337-3"/>
    </source>
</evidence>
<feature type="binding site" evidence="16">
    <location>
        <begin position="259"/>
        <end position="264"/>
    </location>
    <ligand>
        <name>substrate</name>
    </ligand>
</feature>
<dbReference type="GO" id="GO:0005992">
    <property type="term" value="P:trehalose biosynthetic process"/>
    <property type="evidence" value="ECO:0007669"/>
    <property type="project" value="UniProtKB-UniRule"/>
</dbReference>
<dbReference type="Gene3D" id="2.60.40.10">
    <property type="entry name" value="Immunoglobulins"/>
    <property type="match status" value="1"/>
</dbReference>
<comment type="subcellular location">
    <subcellularLocation>
        <location evidence="1 15">Cytoplasm</location>
    </subcellularLocation>
</comment>
<dbReference type="InterPro" id="IPR044901">
    <property type="entry name" value="Trehalose_TreZ_E-set_sf"/>
</dbReference>
<protein>
    <recommendedName>
        <fullName evidence="5 13">Malto-oligosyltrehalose trehalohydrolase</fullName>
        <shortName evidence="14">MTHase</shortName>
        <ecNumber evidence="4 13">3.2.1.141</ecNumber>
    </recommendedName>
    <alternativeName>
        <fullName evidence="11 14">4-alpha-D-((1-&gt;4)-alpha-D-glucano)trehalose trehalohydrolase</fullName>
    </alternativeName>
    <alternativeName>
        <fullName evidence="10 14">Maltooligosyl trehalose trehalohydrolase</fullName>
    </alternativeName>
</protein>
<dbReference type="InterPro" id="IPR014756">
    <property type="entry name" value="Ig_E-set"/>
</dbReference>
<dbReference type="SUPFAM" id="SSF51445">
    <property type="entry name" value="(Trans)glycosidases"/>
    <property type="match status" value="1"/>
</dbReference>
<dbReference type="EC" id="3.2.1.141" evidence="4 13"/>
<dbReference type="GO" id="GO:0033942">
    <property type="term" value="F:4-alpha-D-(1-&gt;4)-alpha-D-glucanotrehalose trehalohydrolase activity"/>
    <property type="evidence" value="ECO:0007669"/>
    <property type="project" value="UniProtKB-EC"/>
</dbReference>
<evidence type="ECO:0000256" key="8">
    <source>
        <dbReference type="ARBA" id="ARBA00023277"/>
    </source>
</evidence>
<dbReference type="OrthoDB" id="9761875at2"/>
<evidence type="ECO:0000256" key="11">
    <source>
        <dbReference type="ARBA" id="ARBA00033284"/>
    </source>
</evidence>
<comment type="catalytic activity">
    <reaction evidence="12 14">
        <text>hydrolysis of (1-&gt;4)-alpha-D-glucosidic linkage in 4-alpha-D-[(1-&gt;4)-alpha-D-glucanosyl]n trehalose to yield trehalose and (1-&gt;4)-alpha-D-glucan.</text>
        <dbReference type="EC" id="3.2.1.141"/>
    </reaction>
</comment>
<evidence type="ECO:0000256" key="9">
    <source>
        <dbReference type="ARBA" id="ARBA00023295"/>
    </source>
</evidence>
<evidence type="ECO:0000256" key="1">
    <source>
        <dbReference type="ARBA" id="ARBA00004496"/>
    </source>
</evidence>
<comment type="similarity">
    <text evidence="3 14">Belongs to the glycosyl hydrolase 13 family.</text>
</comment>
<dbReference type="AlphaFoldDB" id="A0A2T8HI64"/>
<feature type="domain" description="Glycosyl hydrolase family 13 catalytic" evidence="18">
    <location>
        <begin position="90"/>
        <end position="459"/>
    </location>
</feature>
<dbReference type="Gene3D" id="3.20.20.80">
    <property type="entry name" value="Glycosidases"/>
    <property type="match status" value="1"/>
</dbReference>
<evidence type="ECO:0000256" key="12">
    <source>
        <dbReference type="ARBA" id="ARBA00034013"/>
    </source>
</evidence>
<evidence type="ECO:0000256" key="5">
    <source>
        <dbReference type="ARBA" id="ARBA00015938"/>
    </source>
</evidence>
<dbReference type="SUPFAM" id="SSF81296">
    <property type="entry name" value="E set domains"/>
    <property type="match status" value="1"/>
</dbReference>
<proteinExistence type="inferred from homology"/>
<reference evidence="19 20" key="1">
    <citation type="submission" date="2018-04" db="EMBL/GenBank/DDBJ databases">
        <title>Sphingobacterium cortibacter sp. nov.</title>
        <authorList>
            <person name="Li Y."/>
        </authorList>
    </citation>
    <scope>NUCLEOTIDE SEQUENCE [LARGE SCALE GENOMIC DNA]</scope>
    <source>
        <strain evidence="19 20">2c-3</strain>
    </source>
</reference>
<comment type="caution">
    <text evidence="19">The sequence shown here is derived from an EMBL/GenBank/DDBJ whole genome shotgun (WGS) entry which is preliminary data.</text>
</comment>
<dbReference type="UniPathway" id="UPA00299"/>
<feature type="binding site" evidence="16">
    <location>
        <begin position="391"/>
        <end position="396"/>
    </location>
    <ligand>
        <name>substrate</name>
    </ligand>
</feature>
<dbReference type="InterPro" id="IPR017853">
    <property type="entry name" value="GH"/>
</dbReference>
<feature type="active site" description="Nucleophile" evidence="15">
    <location>
        <position position="261"/>
    </location>
</feature>
<keyword evidence="9 14" id="KW-0326">Glycosidase</keyword>
<evidence type="ECO:0000256" key="6">
    <source>
        <dbReference type="ARBA" id="ARBA00022490"/>
    </source>
</evidence>
<organism evidence="19 20">
    <name type="scientific">Sphingobacterium corticibacter</name>
    <dbReference type="NCBI Taxonomy" id="2171749"/>
    <lineage>
        <taxon>Bacteria</taxon>
        <taxon>Pseudomonadati</taxon>
        <taxon>Bacteroidota</taxon>
        <taxon>Sphingobacteriia</taxon>
        <taxon>Sphingobacteriales</taxon>
        <taxon>Sphingobacteriaceae</taxon>
        <taxon>Sphingobacterium</taxon>
    </lineage>
</organism>
<evidence type="ECO:0000259" key="18">
    <source>
        <dbReference type="SMART" id="SM00642"/>
    </source>
</evidence>
<evidence type="ECO:0000256" key="7">
    <source>
        <dbReference type="ARBA" id="ARBA00022801"/>
    </source>
</evidence>
<dbReference type="Pfam" id="PF00128">
    <property type="entry name" value="Alpha-amylase"/>
    <property type="match status" value="1"/>
</dbReference>
<accession>A0A2T8HI64</accession>
<evidence type="ECO:0000256" key="13">
    <source>
        <dbReference type="NCBIfam" id="TIGR02402"/>
    </source>
</evidence>
<dbReference type="CDD" id="cd02853">
    <property type="entry name" value="E_set_MTHase_like_N"/>
    <property type="match status" value="1"/>
</dbReference>
<keyword evidence="7 14" id="KW-0378">Hydrolase</keyword>
<feature type="active site" description="Proton donor" evidence="15">
    <location>
        <position position="298"/>
    </location>
</feature>
<keyword evidence="6" id="KW-0963">Cytoplasm</keyword>
<dbReference type="NCBIfam" id="TIGR02402">
    <property type="entry name" value="trehalose_TreZ"/>
    <property type="match status" value="1"/>
</dbReference>
<dbReference type="InterPro" id="IPR004193">
    <property type="entry name" value="Glyco_hydro_13_N"/>
</dbReference>
<evidence type="ECO:0000256" key="10">
    <source>
        <dbReference type="ARBA" id="ARBA00032057"/>
    </source>
</evidence>
<dbReference type="GO" id="GO:0005737">
    <property type="term" value="C:cytoplasm"/>
    <property type="evidence" value="ECO:0007669"/>
    <property type="project" value="UniProtKB-SubCell"/>
</dbReference>
<evidence type="ECO:0000256" key="4">
    <source>
        <dbReference type="ARBA" id="ARBA00012268"/>
    </source>
</evidence>
<dbReference type="PANTHER" id="PTHR43651">
    <property type="entry name" value="1,4-ALPHA-GLUCAN-BRANCHING ENZYME"/>
    <property type="match status" value="1"/>
</dbReference>
<evidence type="ECO:0000313" key="20">
    <source>
        <dbReference type="Proteomes" id="UP000245627"/>
    </source>
</evidence>
<evidence type="ECO:0000256" key="14">
    <source>
        <dbReference type="PIRNR" id="PIRNR006337"/>
    </source>
</evidence>
<dbReference type="Pfam" id="PF02922">
    <property type="entry name" value="CBM_48"/>
    <property type="match status" value="1"/>
</dbReference>
<evidence type="ECO:0000256" key="16">
    <source>
        <dbReference type="PIRSR" id="PIRSR006337-2"/>
    </source>
</evidence>
<keyword evidence="20" id="KW-1185">Reference proteome</keyword>
<dbReference type="Proteomes" id="UP000245627">
    <property type="component" value="Unassembled WGS sequence"/>
</dbReference>
<name>A0A2T8HI64_9SPHI</name>
<keyword evidence="8" id="KW-0119">Carbohydrate metabolism</keyword>
<dbReference type="PIRSF" id="PIRSF006337">
    <property type="entry name" value="Trehalose_TreZ"/>
    <property type="match status" value="1"/>
</dbReference>
<evidence type="ECO:0000256" key="2">
    <source>
        <dbReference type="ARBA" id="ARBA00005199"/>
    </source>
</evidence>
<feature type="binding site" evidence="16">
    <location>
        <begin position="323"/>
        <end position="327"/>
    </location>
    <ligand>
        <name>substrate</name>
    </ligand>
</feature>
<comment type="pathway">
    <text evidence="2 14">Glycan biosynthesis; trehalose biosynthesis.</text>
</comment>
<evidence type="ECO:0000313" key="19">
    <source>
        <dbReference type="EMBL" id="PVH25121.1"/>
    </source>
</evidence>
<dbReference type="CDD" id="cd11325">
    <property type="entry name" value="AmyAc_GTHase"/>
    <property type="match status" value="1"/>
</dbReference>
<dbReference type="Gene3D" id="1.10.10.760">
    <property type="entry name" value="E-set domains of sugar-utilizing enzymes"/>
    <property type="match status" value="1"/>
</dbReference>
<dbReference type="EMBL" id="QDKG01000003">
    <property type="protein sequence ID" value="PVH25121.1"/>
    <property type="molecule type" value="Genomic_DNA"/>
</dbReference>